<dbReference type="GO" id="GO:0016787">
    <property type="term" value="F:hydrolase activity"/>
    <property type="evidence" value="ECO:0007669"/>
    <property type="project" value="UniProtKB-KW"/>
</dbReference>
<dbReference type="InterPro" id="IPR050275">
    <property type="entry name" value="PGM_Phosphatase"/>
</dbReference>
<dbReference type="InterPro" id="IPR013078">
    <property type="entry name" value="His_Pase_superF_clade-1"/>
</dbReference>
<dbReference type="InterPro" id="IPR029033">
    <property type="entry name" value="His_PPase_superfam"/>
</dbReference>
<dbReference type="SMART" id="SM00855">
    <property type="entry name" value="PGAM"/>
    <property type="match status" value="1"/>
</dbReference>
<name>A0ABY8VS85_9CORY</name>
<evidence type="ECO:0000313" key="3">
    <source>
        <dbReference type="EMBL" id="WIM71650.1"/>
    </source>
</evidence>
<dbReference type="PANTHER" id="PTHR48100">
    <property type="entry name" value="BROAD-SPECIFICITY PHOSPHATASE YOR283W-RELATED"/>
    <property type="match status" value="1"/>
</dbReference>
<keyword evidence="4" id="KW-1185">Reference proteome</keyword>
<proteinExistence type="predicted"/>
<reference evidence="3 4" key="1">
    <citation type="submission" date="2023-05" db="EMBL/GenBank/DDBJ databases">
        <title>Corynebacterium suedekumii sp. nov. and Corynebacterium breve sp. nov. isolated from raw cow's milk.</title>
        <authorList>
            <person name="Baer M.K."/>
            <person name="Mehl L."/>
            <person name="Hellmuth R."/>
            <person name="Marke G."/>
            <person name="Lipski A."/>
        </authorList>
    </citation>
    <scope>NUCLEOTIDE SEQUENCE [LARGE SCALE GENOMIC DNA]</scope>
    <source>
        <strain evidence="3 4">LM112</strain>
    </source>
</reference>
<dbReference type="EC" id="3.1.3.-" evidence="3"/>
<dbReference type="EMBL" id="CP126970">
    <property type="protein sequence ID" value="WIM71650.1"/>
    <property type="molecule type" value="Genomic_DNA"/>
</dbReference>
<gene>
    <name evidence="3" type="ORF">QP029_09350</name>
</gene>
<accession>A0ABY8VS85</accession>
<dbReference type="InterPro" id="IPR001345">
    <property type="entry name" value="PG/BPGM_mutase_AS"/>
</dbReference>
<dbReference type="Pfam" id="PF00300">
    <property type="entry name" value="His_Phos_1"/>
    <property type="match status" value="1"/>
</dbReference>
<dbReference type="CDD" id="cd07067">
    <property type="entry name" value="HP_PGM_like"/>
    <property type="match status" value="1"/>
</dbReference>
<sequence>MRVLLIRHGETEWNQARRLQGQVDIPLSPAGRGQVALLRPLIRHLAPTHVVTSALSRAADTADVLGLQVNGTEPRLNEAHLGEWEGVSSAELKAAGPEYAAWRAGRFDPPGAEPHEIFRTRIREGFDAVVAGAATHDTVAIITHGGVVRGLLAQFVGLDPARAVPSHPASVTLLDVNGDEVKLRLYNYAGDLPLGDPAD</sequence>
<keyword evidence="1" id="KW-0324">Glycolysis</keyword>
<evidence type="ECO:0000313" key="4">
    <source>
        <dbReference type="Proteomes" id="UP001238805"/>
    </source>
</evidence>
<organism evidence="3 4">
    <name type="scientific">Corynebacterium suedekumii</name>
    <dbReference type="NCBI Taxonomy" id="3049801"/>
    <lineage>
        <taxon>Bacteria</taxon>
        <taxon>Bacillati</taxon>
        <taxon>Actinomycetota</taxon>
        <taxon>Actinomycetes</taxon>
        <taxon>Mycobacteriales</taxon>
        <taxon>Corynebacteriaceae</taxon>
        <taxon>Corynebacterium</taxon>
    </lineage>
</organism>
<keyword evidence="3" id="KW-0378">Hydrolase</keyword>
<dbReference type="Gene3D" id="3.40.50.1240">
    <property type="entry name" value="Phosphoglycerate mutase-like"/>
    <property type="match status" value="1"/>
</dbReference>
<protein>
    <submittedName>
        <fullName evidence="3">Histidine phosphatase family protein</fullName>
        <ecNumber evidence="3">3.1.3.-</ecNumber>
    </submittedName>
</protein>
<evidence type="ECO:0000256" key="1">
    <source>
        <dbReference type="ARBA" id="ARBA00023152"/>
    </source>
</evidence>
<evidence type="ECO:0000256" key="2">
    <source>
        <dbReference type="ARBA" id="ARBA00023235"/>
    </source>
</evidence>
<keyword evidence="2" id="KW-0413">Isomerase</keyword>
<dbReference type="SUPFAM" id="SSF53254">
    <property type="entry name" value="Phosphoglycerate mutase-like"/>
    <property type="match status" value="1"/>
</dbReference>
<dbReference type="PANTHER" id="PTHR48100:SF1">
    <property type="entry name" value="HISTIDINE PHOSPHATASE FAMILY PROTEIN-RELATED"/>
    <property type="match status" value="1"/>
</dbReference>
<dbReference type="Proteomes" id="UP001238805">
    <property type="component" value="Chromosome"/>
</dbReference>
<dbReference type="RefSeq" id="WP_284876215.1">
    <property type="nucleotide sequence ID" value="NZ_CP126970.1"/>
</dbReference>
<dbReference type="PROSITE" id="PS00175">
    <property type="entry name" value="PG_MUTASE"/>
    <property type="match status" value="1"/>
</dbReference>